<comment type="caution">
    <text evidence="2">The sequence shown here is derived from an EMBL/GenBank/DDBJ whole genome shotgun (WGS) entry which is preliminary data.</text>
</comment>
<sequence length="684" mass="74252">MQQWADRVKGASCKPPSSFTGQGSSDSVAMCYAPTSNGCQPPTFDQRQHSFHGHDGHRPSVPPQAVYRRTAKPGDIFANLPGEVLEMMLGHVKEAHLEPGTLGCATCWMRDCCAVALSARKLLPYARVALYASVQLDGLDSPVMKKRTKVQFGARLHLLRRTLRADTQLAVLVRTLKVPSLPPGVRADEYQDMVASVLMACPNLERLVGFFPKYNHAFAKVFHALSTRPKLQEMSWVLEASPFQRQRRMLPPGGGMQTPAMGMAPGELQPFQSASFLDLHADWQHLTTLTVHCLPGATLTPDTLLEKTIHSLPRLQNLHLSRLPHNAFNDGSLVALPPLARLSLAHLTGVTAAGLSNFATRANSASLTSLTLLHIDMDSLPAVARILSNLASLETLSLVQAHAPVMPTDEMIWLFPYLASPTLRRLHWDTVEESVRASEADTILAKSITAGGFPALRSLRVPNDPGGLYQAVCRPRPAFSVPDRPDLQQLLRCDSAAAVHARTRSDMSPRASTSTGATGSSLAGEPLPEATDLLRARRAAQARLEAGLRLPRFAINVSDEHGSLREKHVVGAFTGTVGSEIDYHLLPDAGATDEGGGLATMATLLGDRGEDLFAPVPGRNDDGGQDGKAPRLTKKEAKKAAEEVRVRDGCTGRWNMSNGPVVDKKDRERWWHAERGTWSAVTLS</sequence>
<feature type="region of interest" description="Disordered" evidence="1">
    <location>
        <begin position="501"/>
        <end position="526"/>
    </location>
</feature>
<dbReference type="SUPFAM" id="SSF52047">
    <property type="entry name" value="RNI-like"/>
    <property type="match status" value="1"/>
</dbReference>
<gene>
    <name evidence="2" type="ORF">P8C59_005648</name>
</gene>
<keyword evidence="3" id="KW-1185">Reference proteome</keyword>
<evidence type="ECO:0000313" key="3">
    <source>
        <dbReference type="Proteomes" id="UP001217918"/>
    </source>
</evidence>
<feature type="compositionally biased region" description="Polar residues" evidence="1">
    <location>
        <begin position="15"/>
        <end position="24"/>
    </location>
</feature>
<protein>
    <submittedName>
        <fullName evidence="2">Uncharacterized protein</fullName>
    </submittedName>
</protein>
<dbReference type="InterPro" id="IPR032675">
    <property type="entry name" value="LRR_dom_sf"/>
</dbReference>
<dbReference type="Gene3D" id="3.80.10.10">
    <property type="entry name" value="Ribonuclease Inhibitor"/>
    <property type="match status" value="1"/>
</dbReference>
<reference evidence="2" key="1">
    <citation type="journal article" date="2023" name="Mol. Plant Microbe Interact.">
        <title>Elucidating the Obligate Nature and Biological Capacity of an Invasive Fungal Corn Pathogen.</title>
        <authorList>
            <person name="MacCready J.S."/>
            <person name="Roggenkamp E.M."/>
            <person name="Gdanetz K."/>
            <person name="Chilvers M.I."/>
        </authorList>
    </citation>
    <scope>NUCLEOTIDE SEQUENCE</scope>
    <source>
        <strain evidence="2">PM02</strain>
    </source>
</reference>
<feature type="region of interest" description="Disordered" evidence="1">
    <location>
        <begin position="1"/>
        <end position="24"/>
    </location>
</feature>
<organism evidence="2 3">
    <name type="scientific">Phyllachora maydis</name>
    <dbReference type="NCBI Taxonomy" id="1825666"/>
    <lineage>
        <taxon>Eukaryota</taxon>
        <taxon>Fungi</taxon>
        <taxon>Dikarya</taxon>
        <taxon>Ascomycota</taxon>
        <taxon>Pezizomycotina</taxon>
        <taxon>Sordariomycetes</taxon>
        <taxon>Sordariomycetidae</taxon>
        <taxon>Phyllachorales</taxon>
        <taxon>Phyllachoraceae</taxon>
        <taxon>Phyllachora</taxon>
    </lineage>
</organism>
<dbReference type="Proteomes" id="UP001217918">
    <property type="component" value="Unassembled WGS sequence"/>
</dbReference>
<dbReference type="AlphaFoldDB" id="A0AAD9MCG3"/>
<name>A0AAD9MCG3_9PEZI</name>
<feature type="region of interest" description="Disordered" evidence="1">
    <location>
        <begin position="616"/>
        <end position="640"/>
    </location>
</feature>
<evidence type="ECO:0000256" key="1">
    <source>
        <dbReference type="SAM" id="MobiDB-lite"/>
    </source>
</evidence>
<feature type="compositionally biased region" description="Low complexity" evidence="1">
    <location>
        <begin position="511"/>
        <end position="524"/>
    </location>
</feature>
<dbReference type="EMBL" id="JAQQPM010000004">
    <property type="protein sequence ID" value="KAK2071207.1"/>
    <property type="molecule type" value="Genomic_DNA"/>
</dbReference>
<evidence type="ECO:0000313" key="2">
    <source>
        <dbReference type="EMBL" id="KAK2071207.1"/>
    </source>
</evidence>
<proteinExistence type="predicted"/>
<accession>A0AAD9MCG3</accession>